<evidence type="ECO:0000313" key="2">
    <source>
        <dbReference type="Proteomes" id="UP000673691"/>
    </source>
</evidence>
<proteinExistence type="predicted"/>
<keyword evidence="2" id="KW-1185">Reference proteome</keyword>
<protein>
    <submittedName>
        <fullName evidence="1">Uncharacterized protein</fullName>
    </submittedName>
</protein>
<comment type="caution">
    <text evidence="1">The sequence shown here is derived from an EMBL/GenBank/DDBJ whole genome shotgun (WGS) entry which is preliminary data.</text>
</comment>
<gene>
    <name evidence="1" type="ORF">BJ554DRAFT_4610</name>
</gene>
<dbReference type="EMBL" id="JAEFCI010001969">
    <property type="protein sequence ID" value="KAG5462566.1"/>
    <property type="molecule type" value="Genomic_DNA"/>
</dbReference>
<name>A0A8H8A040_9FUNG</name>
<sequence>MITALSRTGSLILVLPLRKQRIAGLHERRVETLGRGLRLQLGGGVRVAEHREEYAVAGVPLYFL</sequence>
<accession>A0A8H8A040</accession>
<reference evidence="1 2" key="1">
    <citation type="journal article" name="Sci. Rep.">
        <title>Genome-scale phylogenetic analyses confirm Olpidium as the closest living zoosporic fungus to the non-flagellated, terrestrial fungi.</title>
        <authorList>
            <person name="Chang Y."/>
            <person name="Rochon D."/>
            <person name="Sekimoto S."/>
            <person name="Wang Y."/>
            <person name="Chovatia M."/>
            <person name="Sandor L."/>
            <person name="Salamov A."/>
            <person name="Grigoriev I.V."/>
            <person name="Stajich J.E."/>
            <person name="Spatafora J.W."/>
        </authorList>
    </citation>
    <scope>NUCLEOTIDE SEQUENCE [LARGE SCALE GENOMIC DNA]</scope>
    <source>
        <strain evidence="1">S191</strain>
    </source>
</reference>
<organism evidence="1 2">
    <name type="scientific">Olpidium bornovanus</name>
    <dbReference type="NCBI Taxonomy" id="278681"/>
    <lineage>
        <taxon>Eukaryota</taxon>
        <taxon>Fungi</taxon>
        <taxon>Fungi incertae sedis</taxon>
        <taxon>Olpidiomycota</taxon>
        <taxon>Olpidiomycotina</taxon>
        <taxon>Olpidiomycetes</taxon>
        <taxon>Olpidiales</taxon>
        <taxon>Olpidiaceae</taxon>
        <taxon>Olpidium</taxon>
    </lineage>
</organism>
<evidence type="ECO:0000313" key="1">
    <source>
        <dbReference type="EMBL" id="KAG5462566.1"/>
    </source>
</evidence>
<dbReference type="Proteomes" id="UP000673691">
    <property type="component" value="Unassembled WGS sequence"/>
</dbReference>
<dbReference type="AlphaFoldDB" id="A0A8H8A040"/>